<sequence length="504" mass="58409">MNRIKNMDFDVADFPHLEVLNLSFNNLQAEDLLQFGQFPHLKTLHLTGNELSCLPPNFGPSHSDQSDMLSEEGAKQFESLEVLMLNYNSLTSSVFYNLRNLKRLKHLNLEGNHITEIPCKEVMESSKPALREGEEEDIESKIDHHIEIMEILHVLREDRCSSVLLPELQCLNLADNQIASEEAVVAAALFPKLCELHIHCNPLTTQRRGETALLTYFLQDKLGIKIKREKDEDFLQPPLKDKKRTKSDLRTIRPEDKSKGKSRENAKRFFITQTEDEAELQLASSSSQNASAQNRACPGRPVRYDMIMDVKPLPCIGIQTAVRMLDQTLRNLNIYRDSKPRLDSIQTPYSEMKKRIEELPPLRPIKQPIQRVEELLKEMKDNRATKVVSLGMQVSSEFSTYFSVRCRLTFTQPPLANKTYFLPYWKKCKKKIFGIQWQKELIQFDLTLLSLCLFWAGSVIHNRAANSKDHREALFLLRELKKTHRMVHDNTMEQEARFQCEHPH</sequence>
<evidence type="ECO:0000313" key="6">
    <source>
        <dbReference type="Ensembl" id="ENSXMAP00000028834.1"/>
    </source>
</evidence>
<organism evidence="6 7">
    <name type="scientific">Xiphophorus maculatus</name>
    <name type="common">Southern platyfish</name>
    <name type="synonym">Platypoecilus maculatus</name>
    <dbReference type="NCBI Taxonomy" id="8083"/>
    <lineage>
        <taxon>Eukaryota</taxon>
        <taxon>Metazoa</taxon>
        <taxon>Chordata</taxon>
        <taxon>Craniata</taxon>
        <taxon>Vertebrata</taxon>
        <taxon>Euteleostomi</taxon>
        <taxon>Actinopterygii</taxon>
        <taxon>Neopterygii</taxon>
        <taxon>Teleostei</taxon>
        <taxon>Neoteleostei</taxon>
        <taxon>Acanthomorphata</taxon>
        <taxon>Ovalentaria</taxon>
        <taxon>Atherinomorphae</taxon>
        <taxon>Cyprinodontiformes</taxon>
        <taxon>Poeciliidae</taxon>
        <taxon>Poeciliinae</taxon>
        <taxon>Xiphophorus</taxon>
    </lineage>
</organism>
<evidence type="ECO:0000256" key="3">
    <source>
        <dbReference type="ARBA" id="ARBA00022614"/>
    </source>
</evidence>
<protein>
    <submittedName>
        <fullName evidence="6">X-ray radiation resistance associated 1</fullName>
    </submittedName>
</protein>
<evidence type="ECO:0000256" key="5">
    <source>
        <dbReference type="SAM" id="MobiDB-lite"/>
    </source>
</evidence>
<dbReference type="Gene3D" id="3.80.10.10">
    <property type="entry name" value="Ribonuclease Inhibitor"/>
    <property type="match status" value="2"/>
</dbReference>
<dbReference type="InterPro" id="IPR025875">
    <property type="entry name" value="Leu-rich_rpt_4"/>
</dbReference>
<feature type="compositionally biased region" description="Basic and acidic residues" evidence="5">
    <location>
        <begin position="246"/>
        <end position="266"/>
    </location>
</feature>
<dbReference type="GO" id="GO:0005737">
    <property type="term" value="C:cytoplasm"/>
    <property type="evidence" value="ECO:0007669"/>
    <property type="project" value="UniProtKB-SubCell"/>
</dbReference>
<dbReference type="Proteomes" id="UP000002852">
    <property type="component" value="Unassembled WGS sequence"/>
</dbReference>
<dbReference type="PANTHER" id="PTHR22710:SF2">
    <property type="entry name" value="X-RAY RADIATION RESISTANCE-ASSOCIATED PROTEIN 1"/>
    <property type="match status" value="1"/>
</dbReference>
<dbReference type="Ensembl" id="ENSXMAT00000027833.1">
    <property type="protein sequence ID" value="ENSXMAP00000028834.1"/>
    <property type="gene ID" value="ENSXMAG00000021167.1"/>
</dbReference>
<dbReference type="AlphaFoldDB" id="A0A3B5QAX1"/>
<keyword evidence="7" id="KW-1185">Reference proteome</keyword>
<evidence type="ECO:0000256" key="4">
    <source>
        <dbReference type="ARBA" id="ARBA00022737"/>
    </source>
</evidence>
<dbReference type="GeneTree" id="ENSGT00390000016048"/>
<reference evidence="6" key="3">
    <citation type="submission" date="2025-05" db="UniProtKB">
        <authorList>
            <consortium name="Ensembl"/>
        </authorList>
    </citation>
    <scope>IDENTIFICATION</scope>
    <source>
        <strain evidence="6">JP 163 A</strain>
    </source>
</reference>
<proteinExistence type="predicted"/>
<accession>A0A3B5QAX1</accession>
<dbReference type="Pfam" id="PF12799">
    <property type="entry name" value="LRR_4"/>
    <property type="match status" value="1"/>
</dbReference>
<dbReference type="Ensembl" id="ENSXMAT00000036571.1">
    <property type="protein sequence ID" value="ENSXMAP00000031035.1"/>
    <property type="gene ID" value="ENSXMAG00000021167.1"/>
</dbReference>
<evidence type="ECO:0000256" key="2">
    <source>
        <dbReference type="ARBA" id="ARBA00022490"/>
    </source>
</evidence>
<keyword evidence="2" id="KW-0963">Cytoplasm</keyword>
<name>A0A3B5QAX1_XIPMA</name>
<keyword evidence="4" id="KW-0677">Repeat</keyword>
<evidence type="ECO:0000313" key="7">
    <source>
        <dbReference type="Proteomes" id="UP000002852"/>
    </source>
</evidence>
<feature type="region of interest" description="Disordered" evidence="5">
    <location>
        <begin position="235"/>
        <end position="266"/>
    </location>
</feature>
<dbReference type="InterPro" id="IPR001611">
    <property type="entry name" value="Leu-rich_rpt"/>
</dbReference>
<dbReference type="InterPro" id="IPR003591">
    <property type="entry name" value="Leu-rich_rpt_typical-subtyp"/>
</dbReference>
<dbReference type="PANTHER" id="PTHR22710">
    <property type="entry name" value="X-RAY RADIATION RESISTANCE ASSOCIATED PROTEIN 1 XRRA1"/>
    <property type="match status" value="1"/>
</dbReference>
<reference evidence="7" key="1">
    <citation type="submission" date="2012-01" db="EMBL/GenBank/DDBJ databases">
        <authorList>
            <person name="Walter R."/>
            <person name="Schartl M."/>
            <person name="Warren W."/>
        </authorList>
    </citation>
    <scope>NUCLEOTIDE SEQUENCE [LARGE SCALE GENOMIC DNA]</scope>
    <source>
        <strain evidence="7">JP 163 A</strain>
    </source>
</reference>
<dbReference type="SMART" id="SM00369">
    <property type="entry name" value="LRR_TYP"/>
    <property type="match status" value="5"/>
</dbReference>
<keyword evidence="3" id="KW-0433">Leucine-rich repeat</keyword>
<evidence type="ECO:0000256" key="1">
    <source>
        <dbReference type="ARBA" id="ARBA00004496"/>
    </source>
</evidence>
<dbReference type="SUPFAM" id="SSF52047">
    <property type="entry name" value="RNI-like"/>
    <property type="match status" value="1"/>
</dbReference>
<comment type="subcellular location">
    <subcellularLocation>
        <location evidence="1">Cytoplasm</location>
    </subcellularLocation>
</comment>
<dbReference type="Pfam" id="PF00560">
    <property type="entry name" value="LRR_1"/>
    <property type="match status" value="1"/>
</dbReference>
<dbReference type="PROSITE" id="PS51450">
    <property type="entry name" value="LRR"/>
    <property type="match status" value="1"/>
</dbReference>
<dbReference type="GO" id="GO:0005634">
    <property type="term" value="C:nucleus"/>
    <property type="evidence" value="ECO:0007669"/>
    <property type="project" value="TreeGrafter"/>
</dbReference>
<reference evidence="7" key="2">
    <citation type="journal article" date="2013" name="Nat. Genet.">
        <title>The genome of the platyfish, Xiphophorus maculatus, provides insights into evolutionary adaptation and several complex traits.</title>
        <authorList>
            <person name="Schartl M."/>
            <person name="Walter R.B."/>
            <person name="Shen Y."/>
            <person name="Garcia T."/>
            <person name="Catchen J."/>
            <person name="Amores A."/>
            <person name="Braasch I."/>
            <person name="Chalopin D."/>
            <person name="Volff J.N."/>
            <person name="Lesch K.P."/>
            <person name="Bisazza A."/>
            <person name="Minx P."/>
            <person name="Hillier L."/>
            <person name="Wilson R.K."/>
            <person name="Fuerstenberg S."/>
            <person name="Boore J."/>
            <person name="Searle S."/>
            <person name="Postlethwait J.H."/>
            <person name="Warren W.C."/>
        </authorList>
    </citation>
    <scope>NUCLEOTIDE SEQUENCE [LARGE SCALE GENOMIC DNA]</scope>
    <source>
        <strain evidence="7">JP 163 A</strain>
    </source>
</reference>
<dbReference type="InterPro" id="IPR032675">
    <property type="entry name" value="LRR_dom_sf"/>
</dbReference>